<reference evidence="6" key="1">
    <citation type="submission" date="2025-08" db="UniProtKB">
        <authorList>
            <consortium name="RefSeq"/>
        </authorList>
    </citation>
    <scope>IDENTIFICATION</scope>
</reference>
<proteinExistence type="inferred from homology"/>
<evidence type="ECO:0000256" key="3">
    <source>
        <dbReference type="SAM" id="Coils"/>
    </source>
</evidence>
<name>A0AB40C851_DIOCR</name>
<dbReference type="GO" id="GO:0009903">
    <property type="term" value="P:chloroplast avoidance movement"/>
    <property type="evidence" value="ECO:0007669"/>
    <property type="project" value="TreeGrafter"/>
</dbReference>
<dbReference type="PANTHER" id="PTHR32054:SF4">
    <property type="entry name" value="OS07G0677900 PROTEIN"/>
    <property type="match status" value="1"/>
</dbReference>
<feature type="coiled-coil region" evidence="3">
    <location>
        <begin position="202"/>
        <end position="229"/>
    </location>
</feature>
<feature type="region of interest" description="Disordered" evidence="4">
    <location>
        <begin position="1"/>
        <end position="21"/>
    </location>
</feature>
<evidence type="ECO:0000256" key="4">
    <source>
        <dbReference type="SAM" id="MobiDB-lite"/>
    </source>
</evidence>
<organism evidence="5 6">
    <name type="scientific">Dioscorea cayennensis subsp. rotundata</name>
    <name type="common">White Guinea yam</name>
    <name type="synonym">Dioscorea rotundata</name>
    <dbReference type="NCBI Taxonomy" id="55577"/>
    <lineage>
        <taxon>Eukaryota</taxon>
        <taxon>Viridiplantae</taxon>
        <taxon>Streptophyta</taxon>
        <taxon>Embryophyta</taxon>
        <taxon>Tracheophyta</taxon>
        <taxon>Spermatophyta</taxon>
        <taxon>Magnoliopsida</taxon>
        <taxon>Liliopsida</taxon>
        <taxon>Dioscoreales</taxon>
        <taxon>Dioscoreaceae</taxon>
        <taxon>Dioscorea</taxon>
    </lineage>
</organism>
<evidence type="ECO:0000313" key="6">
    <source>
        <dbReference type="RefSeq" id="XP_039136024.1"/>
    </source>
</evidence>
<evidence type="ECO:0000256" key="1">
    <source>
        <dbReference type="ARBA" id="ARBA00005485"/>
    </source>
</evidence>
<feature type="region of interest" description="Disordered" evidence="4">
    <location>
        <begin position="293"/>
        <end position="374"/>
    </location>
</feature>
<dbReference type="GeneID" id="120273464"/>
<dbReference type="RefSeq" id="XP_039136024.1">
    <property type="nucleotide sequence ID" value="XM_039280090.1"/>
</dbReference>
<gene>
    <name evidence="6" type="primary">LOC120273464</name>
</gene>
<sequence>MNPPSSPEISDKEEPWRATIDTSSPFSSVKEAVILFEGHSNASEEVALLEVKYQIAQVERDLIAKERETLDVLKELEMTKRIAKDLKLKLQKEAMPKVHPVMDYEEHCPKFCENQVDLVDLNTSTKQSLEVDFRRTIDGLTGILTTAQLLKSKIQNEKSLLEVTRQNLSANTAEVLSLEKHLNQMTLRLQLNADIENSRLITETAKSEVSKLTADLEQTKAKIKSAEIRQHAVKNIEAEAKASEVAALEKIKALSDSDNSNSNIQNTSRVNLPVKQFLELFRKASEVDKLSRRNIEENQSKQEAITEITEKSNTSRQSVDEARRKWRLEHVQKQHSLRNNTTKLTDKTTNEVTTKSVSSEDNNAGQKDNRKPKVTLRQLLNEEKSVRNVCKKFPTKRKKFSVLSLLNWMIKIRRTRRRRLRIRRRSMFDFSC</sequence>
<accession>A0AB40C851</accession>
<dbReference type="GO" id="GO:0009904">
    <property type="term" value="P:chloroplast accumulation movement"/>
    <property type="evidence" value="ECO:0007669"/>
    <property type="project" value="TreeGrafter"/>
</dbReference>
<dbReference type="AlphaFoldDB" id="A0AB40C851"/>
<dbReference type="PANTHER" id="PTHR32054">
    <property type="entry name" value="HEAVY CHAIN, PUTATIVE, EXPRESSED-RELATED-RELATED"/>
    <property type="match status" value="1"/>
</dbReference>
<comment type="similarity">
    <text evidence="1">Belongs to the WEB family.</text>
</comment>
<dbReference type="Proteomes" id="UP001515500">
    <property type="component" value="Chromosome 12"/>
</dbReference>
<feature type="compositionally biased region" description="Basic and acidic residues" evidence="4">
    <location>
        <begin position="318"/>
        <end position="332"/>
    </location>
</feature>
<keyword evidence="2 3" id="KW-0175">Coiled coil</keyword>
<feature type="compositionally biased region" description="Polar residues" evidence="4">
    <location>
        <begin position="356"/>
        <end position="366"/>
    </location>
</feature>
<keyword evidence="5" id="KW-1185">Reference proteome</keyword>
<evidence type="ECO:0000256" key="2">
    <source>
        <dbReference type="ARBA" id="ARBA00023054"/>
    </source>
</evidence>
<dbReference type="GO" id="GO:0005829">
    <property type="term" value="C:cytosol"/>
    <property type="evidence" value="ECO:0007669"/>
    <property type="project" value="TreeGrafter"/>
</dbReference>
<evidence type="ECO:0000313" key="5">
    <source>
        <dbReference type="Proteomes" id="UP001515500"/>
    </source>
</evidence>
<protein>
    <submittedName>
        <fullName evidence="6">WEB family protein At2g38370-like</fullName>
    </submittedName>
</protein>